<keyword evidence="4" id="KW-1185">Reference proteome</keyword>
<organism evidence="4 5">
    <name type="scientific">Saccoglossus kowalevskii</name>
    <name type="common">Acorn worm</name>
    <dbReference type="NCBI Taxonomy" id="10224"/>
    <lineage>
        <taxon>Eukaryota</taxon>
        <taxon>Metazoa</taxon>
        <taxon>Hemichordata</taxon>
        <taxon>Enteropneusta</taxon>
        <taxon>Harrimaniidae</taxon>
        <taxon>Saccoglossus</taxon>
    </lineage>
</organism>
<dbReference type="InterPro" id="IPR001315">
    <property type="entry name" value="CARD"/>
</dbReference>
<feature type="region of interest" description="Disordered" evidence="1">
    <location>
        <begin position="194"/>
        <end position="220"/>
    </location>
</feature>
<dbReference type="PROSITE" id="PS50209">
    <property type="entry name" value="CARD"/>
    <property type="match status" value="1"/>
</dbReference>
<accession>A0ABM0GLX8</accession>
<feature type="domain" description="Death" evidence="2">
    <location>
        <begin position="123"/>
        <end position="196"/>
    </location>
</feature>
<dbReference type="InterPro" id="IPR011029">
    <property type="entry name" value="DEATH-like_dom_sf"/>
</dbReference>
<dbReference type="RefSeq" id="XP_002732842.1">
    <property type="nucleotide sequence ID" value="XM_002732796.2"/>
</dbReference>
<dbReference type="Pfam" id="PF00619">
    <property type="entry name" value="CARD"/>
    <property type="match status" value="1"/>
</dbReference>
<protein>
    <submittedName>
        <fullName evidence="5">Uncharacterized protein LOC100375208</fullName>
    </submittedName>
</protein>
<evidence type="ECO:0000256" key="1">
    <source>
        <dbReference type="SAM" id="MobiDB-lite"/>
    </source>
</evidence>
<dbReference type="Pfam" id="PF00531">
    <property type="entry name" value="Death"/>
    <property type="match status" value="1"/>
</dbReference>
<dbReference type="CDD" id="cd01670">
    <property type="entry name" value="Death"/>
    <property type="match status" value="1"/>
</dbReference>
<name>A0ABM0GLX8_SACKO</name>
<dbReference type="PROSITE" id="PS50017">
    <property type="entry name" value="DEATH_DOMAIN"/>
    <property type="match status" value="1"/>
</dbReference>
<dbReference type="Proteomes" id="UP000694865">
    <property type="component" value="Unplaced"/>
</dbReference>
<sequence length="220" mass="25217">MAPGSSGVMTNLDKLTPEICHRLLLHHRDALVRTLGPRSTLYYLFQERVFSKEMVDDIRKKGKGNQEDTMNEVIEQLLQRGVREFEVLVKILRKLDHNLLADIMEERRLSGLIHVTEPTSRKLGYHWKRIATDYLGLGPMIPLIQDRYPEKLREQALFMLLMWEEQDGIGANPKRLIEILESCNMRAAADSADTIIGGGKKKKKKKKGKKGKKKKKAKSA</sequence>
<dbReference type="GeneID" id="100375208"/>
<evidence type="ECO:0000313" key="5">
    <source>
        <dbReference type="RefSeq" id="XP_002732842.1"/>
    </source>
</evidence>
<evidence type="ECO:0000259" key="3">
    <source>
        <dbReference type="PROSITE" id="PS50209"/>
    </source>
</evidence>
<feature type="compositionally biased region" description="Basic residues" evidence="1">
    <location>
        <begin position="199"/>
        <end position="220"/>
    </location>
</feature>
<reference evidence="5" key="1">
    <citation type="submission" date="2025-08" db="UniProtKB">
        <authorList>
            <consortium name="RefSeq"/>
        </authorList>
    </citation>
    <scope>IDENTIFICATION</scope>
    <source>
        <tissue evidence="5">Testes</tissue>
    </source>
</reference>
<proteinExistence type="predicted"/>
<evidence type="ECO:0000259" key="2">
    <source>
        <dbReference type="PROSITE" id="PS50017"/>
    </source>
</evidence>
<dbReference type="Gene3D" id="1.10.533.10">
    <property type="entry name" value="Death Domain, Fas"/>
    <property type="match status" value="2"/>
</dbReference>
<dbReference type="SUPFAM" id="SSF47986">
    <property type="entry name" value="DEATH domain"/>
    <property type="match status" value="2"/>
</dbReference>
<feature type="domain" description="CARD" evidence="3">
    <location>
        <begin position="16"/>
        <end position="107"/>
    </location>
</feature>
<dbReference type="CDD" id="cd01671">
    <property type="entry name" value="CARD"/>
    <property type="match status" value="1"/>
</dbReference>
<gene>
    <name evidence="5" type="primary">LOC100375208</name>
</gene>
<evidence type="ECO:0000313" key="4">
    <source>
        <dbReference type="Proteomes" id="UP000694865"/>
    </source>
</evidence>
<dbReference type="InterPro" id="IPR000488">
    <property type="entry name" value="Death_dom"/>
</dbReference>